<sequence>MKKLKNIFVSLIALPLLFISCDDDVLDQELRHTLSAEDAANTVKGNQALLAGSLIYAREVYRDFELRVTMFKQCGTDIVRNGTNMADEPADGLLAMNTYSGDLSAGSERIQTFWDNYYQGITPANQIINSITSSGSIDELSDDIKNALGQAYTMRAFLYLELVRRFENIPIVEVADLDATGPVFTTQQNTREEVYDLILSDLKTAVPLLKKRSELDNSVLTISSGLANILLAEASLDVGDYQAAANAADAVISDESYVLQPLDNIFGLDGGKSGEENNQEIIFSIGFEPPSTENVQWTSQMFVPLYDRVNGVARTMEQGGRPWSRLSPSEYYWSLFDSDSDDDLLDENDGRLEAWHKLYWVFDQEVDENGNRVLPDGKQLGDRVTLEDVQAQWPDNETNWRYIEPTTIKTWEDDQYGRTTAIAEGWRNIMIFRYSHAYVIGAEAYFKLGNTSKATEYLNVLRERAYGDTSGNFSTITFEDIVEEHARELGHEGHRWQFLKRNNLLIERVRLYNSDASTNIQEKHLLWPLPQGFIDQTGSQQNPGY</sequence>
<dbReference type="RefSeq" id="WP_255841327.1">
    <property type="nucleotide sequence ID" value="NZ_CP094358.1"/>
</dbReference>
<feature type="domain" description="SusD-like N-terminal" evidence="7">
    <location>
        <begin position="107"/>
        <end position="215"/>
    </location>
</feature>
<protein>
    <submittedName>
        <fullName evidence="8">RagB/SusD family nutrient uptake outer membrane protein</fullName>
    </submittedName>
</protein>
<evidence type="ECO:0000259" key="6">
    <source>
        <dbReference type="Pfam" id="PF07980"/>
    </source>
</evidence>
<organism evidence="8 9">
    <name type="scientific">Abyssalbus ytuae</name>
    <dbReference type="NCBI Taxonomy" id="2926907"/>
    <lineage>
        <taxon>Bacteria</taxon>
        <taxon>Pseudomonadati</taxon>
        <taxon>Bacteroidota</taxon>
        <taxon>Flavobacteriia</taxon>
        <taxon>Flavobacteriales</taxon>
        <taxon>Flavobacteriaceae</taxon>
        <taxon>Abyssalbus</taxon>
    </lineage>
</organism>
<dbReference type="InterPro" id="IPR012944">
    <property type="entry name" value="SusD_RagB_dom"/>
</dbReference>
<keyword evidence="5" id="KW-0998">Cell outer membrane</keyword>
<dbReference type="Proteomes" id="UP000831290">
    <property type="component" value="Chromosome"/>
</dbReference>
<name>A0A9E7D0M4_9FLAO</name>
<dbReference type="Gene3D" id="1.25.40.390">
    <property type="match status" value="1"/>
</dbReference>
<evidence type="ECO:0000256" key="1">
    <source>
        <dbReference type="ARBA" id="ARBA00004442"/>
    </source>
</evidence>
<dbReference type="GO" id="GO:0009279">
    <property type="term" value="C:cell outer membrane"/>
    <property type="evidence" value="ECO:0007669"/>
    <property type="project" value="UniProtKB-SubCell"/>
</dbReference>
<gene>
    <name evidence="8" type="ORF">MQE35_10485</name>
</gene>
<dbReference type="KEGG" id="fbm:MQE35_10485"/>
<dbReference type="EMBL" id="CP094358">
    <property type="protein sequence ID" value="UOB16163.1"/>
    <property type="molecule type" value="Genomic_DNA"/>
</dbReference>
<comment type="subcellular location">
    <subcellularLocation>
        <location evidence="1">Cell outer membrane</location>
    </subcellularLocation>
</comment>
<dbReference type="Pfam" id="PF14322">
    <property type="entry name" value="SusD-like_3"/>
    <property type="match status" value="1"/>
</dbReference>
<dbReference type="Pfam" id="PF07980">
    <property type="entry name" value="SusD_RagB"/>
    <property type="match status" value="1"/>
</dbReference>
<reference evidence="8" key="1">
    <citation type="submission" date="2022-03" db="EMBL/GenBank/DDBJ databases">
        <title>Description of Abyssus ytuae gen. nov., sp. nov., a novel member of the family Flavobacteriaceae isolated from the sediment of Mariana Trench.</title>
        <authorList>
            <person name="Zhang J."/>
            <person name="Xu X."/>
        </authorList>
    </citation>
    <scope>NUCLEOTIDE SEQUENCE</scope>
    <source>
        <strain evidence="8">MT3330</strain>
    </source>
</reference>
<dbReference type="PROSITE" id="PS51257">
    <property type="entry name" value="PROKAR_LIPOPROTEIN"/>
    <property type="match status" value="1"/>
</dbReference>
<keyword evidence="3" id="KW-0732">Signal</keyword>
<evidence type="ECO:0000313" key="8">
    <source>
        <dbReference type="EMBL" id="UOB16163.1"/>
    </source>
</evidence>
<evidence type="ECO:0000256" key="5">
    <source>
        <dbReference type="ARBA" id="ARBA00023237"/>
    </source>
</evidence>
<evidence type="ECO:0000256" key="3">
    <source>
        <dbReference type="ARBA" id="ARBA00022729"/>
    </source>
</evidence>
<dbReference type="InterPro" id="IPR011990">
    <property type="entry name" value="TPR-like_helical_dom_sf"/>
</dbReference>
<dbReference type="InterPro" id="IPR033985">
    <property type="entry name" value="SusD-like_N"/>
</dbReference>
<evidence type="ECO:0000259" key="7">
    <source>
        <dbReference type="Pfam" id="PF14322"/>
    </source>
</evidence>
<evidence type="ECO:0000313" key="9">
    <source>
        <dbReference type="Proteomes" id="UP000831290"/>
    </source>
</evidence>
<feature type="domain" description="RagB/SusD" evidence="6">
    <location>
        <begin position="279"/>
        <end position="545"/>
    </location>
</feature>
<accession>A0A9E7D0M4</accession>
<dbReference type="AlphaFoldDB" id="A0A9E7D0M4"/>
<keyword evidence="4" id="KW-0472">Membrane</keyword>
<evidence type="ECO:0000256" key="2">
    <source>
        <dbReference type="ARBA" id="ARBA00006275"/>
    </source>
</evidence>
<proteinExistence type="inferred from homology"/>
<keyword evidence="9" id="KW-1185">Reference proteome</keyword>
<comment type="similarity">
    <text evidence="2">Belongs to the SusD family.</text>
</comment>
<dbReference type="SUPFAM" id="SSF48452">
    <property type="entry name" value="TPR-like"/>
    <property type="match status" value="1"/>
</dbReference>
<evidence type="ECO:0000256" key="4">
    <source>
        <dbReference type="ARBA" id="ARBA00023136"/>
    </source>
</evidence>